<evidence type="ECO:0008006" key="4">
    <source>
        <dbReference type="Google" id="ProtNLM"/>
    </source>
</evidence>
<reference evidence="3" key="1">
    <citation type="journal article" date="2019" name="Int. J. Syst. Evol. Microbiol.">
        <title>The Global Catalogue of Microorganisms (GCM) 10K type strain sequencing project: providing services to taxonomists for standard genome sequencing and annotation.</title>
        <authorList>
            <consortium name="The Broad Institute Genomics Platform"/>
            <consortium name="The Broad Institute Genome Sequencing Center for Infectious Disease"/>
            <person name="Wu L."/>
            <person name="Ma J."/>
        </authorList>
    </citation>
    <scope>NUCLEOTIDE SEQUENCE [LARGE SCALE GENOMIC DNA]</scope>
    <source>
        <strain evidence="3">KCTC 23098</strain>
    </source>
</reference>
<feature type="transmembrane region" description="Helical" evidence="1">
    <location>
        <begin position="209"/>
        <end position="237"/>
    </location>
</feature>
<evidence type="ECO:0000313" key="3">
    <source>
        <dbReference type="Proteomes" id="UP001597560"/>
    </source>
</evidence>
<sequence length="405" mass="46141">MMLFFPITSFVLLPAVQGTTIITILVTGMFALIIALPAGANKWLFIKELFVFLIVFALFSVISQFLNLLNHVPLNAGLLLVNSGQYLDDFYRGSHLTQALYLIIAYIVYLAVKYFADDSVIKYIYWGLRVFCLYGLYEVFFYFATGMKGDFITNRQFGENSASLIQTAPIPGLRLIRMKSLTGEPSMFAFSVFPFWALSYGLKRKFDQSLLFFCLMLTFSTTAYGAMVLFHFAWFLYKKRYKQIIYVLLAVLLVLAALQIDAIQEKASSIYDSVFGNKLDSGSGRSRSGKIENHFGFWLQLSTWSRAFGIGFGYIRSTDFITTLLVNNGWIGVLTFSGFFFYNRSLKATSRDLAFAYYAGLIILFLIMMASVPEFAYPSLWIYLALSFVMDKFKFLNEQSNTSKL</sequence>
<feature type="transmembrane region" description="Helical" evidence="1">
    <location>
        <begin position="99"/>
        <end position="116"/>
    </location>
</feature>
<dbReference type="EMBL" id="JBHUPA010000039">
    <property type="protein sequence ID" value="MFD2965583.1"/>
    <property type="molecule type" value="Genomic_DNA"/>
</dbReference>
<dbReference type="Proteomes" id="UP001597560">
    <property type="component" value="Unassembled WGS sequence"/>
</dbReference>
<name>A0ABW6BAP9_9SPHI</name>
<feature type="transmembrane region" description="Helical" evidence="1">
    <location>
        <begin position="50"/>
        <end position="69"/>
    </location>
</feature>
<evidence type="ECO:0000256" key="1">
    <source>
        <dbReference type="SAM" id="Phobius"/>
    </source>
</evidence>
<evidence type="ECO:0000313" key="2">
    <source>
        <dbReference type="EMBL" id="MFD2965583.1"/>
    </source>
</evidence>
<gene>
    <name evidence="2" type="ORF">ACFS6J_27535</name>
</gene>
<protein>
    <recommendedName>
        <fullName evidence="4">O-antigen ligase-like membrane protein</fullName>
    </recommendedName>
</protein>
<comment type="caution">
    <text evidence="2">The sequence shown here is derived from an EMBL/GenBank/DDBJ whole genome shotgun (WGS) entry which is preliminary data.</text>
</comment>
<feature type="transmembrane region" description="Helical" evidence="1">
    <location>
        <begin position="123"/>
        <end position="144"/>
    </location>
</feature>
<keyword evidence="1" id="KW-0812">Transmembrane</keyword>
<keyword evidence="1" id="KW-0472">Membrane</keyword>
<dbReference type="RefSeq" id="WP_377613503.1">
    <property type="nucleotide sequence ID" value="NZ_JBHUPA010000039.1"/>
</dbReference>
<keyword evidence="1" id="KW-1133">Transmembrane helix</keyword>
<accession>A0ABW6BAP9</accession>
<keyword evidence="3" id="KW-1185">Reference proteome</keyword>
<organism evidence="2 3">
    <name type="scientific">Olivibacter jilunii</name>
    <dbReference type="NCBI Taxonomy" id="985016"/>
    <lineage>
        <taxon>Bacteria</taxon>
        <taxon>Pseudomonadati</taxon>
        <taxon>Bacteroidota</taxon>
        <taxon>Sphingobacteriia</taxon>
        <taxon>Sphingobacteriales</taxon>
        <taxon>Sphingobacteriaceae</taxon>
        <taxon>Olivibacter</taxon>
    </lineage>
</organism>
<feature type="transmembrane region" description="Helical" evidence="1">
    <location>
        <begin position="321"/>
        <end position="342"/>
    </location>
</feature>
<feature type="transmembrane region" description="Helical" evidence="1">
    <location>
        <begin position="354"/>
        <end position="372"/>
    </location>
</feature>
<proteinExistence type="predicted"/>
<feature type="transmembrane region" description="Helical" evidence="1">
    <location>
        <begin position="243"/>
        <end position="263"/>
    </location>
</feature>